<dbReference type="PROSITE" id="PS50950">
    <property type="entry name" value="ZF_THAP"/>
    <property type="match status" value="1"/>
</dbReference>
<evidence type="ECO:0000256" key="7">
    <source>
        <dbReference type="SAM" id="MobiDB-lite"/>
    </source>
</evidence>
<keyword evidence="3 6" id="KW-0863">Zinc-finger</keyword>
<keyword evidence="5 6" id="KW-0238">DNA-binding</keyword>
<comment type="caution">
    <text evidence="10">The sequence shown here is derived from an EMBL/GenBank/DDBJ whole genome shotgun (WGS) entry which is preliminary data.</text>
</comment>
<evidence type="ECO:0000256" key="6">
    <source>
        <dbReference type="PROSITE-ProRule" id="PRU00309"/>
    </source>
</evidence>
<dbReference type="PANTHER" id="PTHR23080">
    <property type="entry name" value="THAP DOMAIN PROTEIN"/>
    <property type="match status" value="1"/>
</dbReference>
<dbReference type="Gene3D" id="6.20.210.20">
    <property type="entry name" value="THAP domain"/>
    <property type="match status" value="1"/>
</dbReference>
<dbReference type="GO" id="GO:0003677">
    <property type="term" value="F:DNA binding"/>
    <property type="evidence" value="ECO:0007669"/>
    <property type="project" value="UniProtKB-UniRule"/>
</dbReference>
<sequence length="491" mass="56389">MEDRLKTKKYCIVRGCDTVKKSRNDNISFHKPRNNDEEKYQWCLALKMKELPHTPLVCHKHFLSDDFIPGNGLKKYLKVGVIPSQNLPVTLKTSLTRDLNLPKKRKERLERRNAQKKPKLEKEQEIVEENSNQREYSNLVSSPVHVVDQTGSNEQTTAERDFADDENQVDDSFNEQYAADPIKKDQSIQVDYQKSIISSLCDSDENLKTLTGIKSNQLLNMLIDCISDLRKNKKKKTIQILSIRECILLTFVKLYQNVAYPVLSVYFGLTSAMAKKCFVRTLKELALVLKSVLRWPSKQEILSNMPKYFNDYKETRVVLDCLEIPVKRSKCLKCRLLTYSNYKSRNTIKFMIGTTPSGLISYVSKAYGGRVSDKAIFKHSRLLDRMKKGIDAIMVDKGFLIHKECADLGIKLIRPPFLKKKSQLSHTEVTKGSDISAARVHVERQIQRIRKFAIMQGPLSTEIVPYINIIMTVICGLINLYSPILEAGKFL</sequence>
<evidence type="ECO:0000256" key="5">
    <source>
        <dbReference type="ARBA" id="ARBA00023125"/>
    </source>
</evidence>
<dbReference type="Pfam" id="PF13359">
    <property type="entry name" value="DDE_Tnp_4"/>
    <property type="match status" value="1"/>
</dbReference>
<dbReference type="InterPro" id="IPR027806">
    <property type="entry name" value="HARBI1_dom"/>
</dbReference>
<keyword evidence="8" id="KW-0472">Membrane</keyword>
<dbReference type="InterPro" id="IPR006612">
    <property type="entry name" value="THAP_Znf"/>
</dbReference>
<dbReference type="Proteomes" id="UP001627154">
    <property type="component" value="Unassembled WGS sequence"/>
</dbReference>
<evidence type="ECO:0000256" key="3">
    <source>
        <dbReference type="ARBA" id="ARBA00022771"/>
    </source>
</evidence>
<feature type="compositionally biased region" description="Polar residues" evidence="7">
    <location>
        <begin position="129"/>
        <end position="141"/>
    </location>
</feature>
<feature type="compositionally biased region" description="Basic and acidic residues" evidence="7">
    <location>
        <begin position="107"/>
        <end position="125"/>
    </location>
</feature>
<evidence type="ECO:0000256" key="4">
    <source>
        <dbReference type="ARBA" id="ARBA00022833"/>
    </source>
</evidence>
<keyword evidence="8" id="KW-1133">Transmembrane helix</keyword>
<evidence type="ECO:0000256" key="8">
    <source>
        <dbReference type="SAM" id="Phobius"/>
    </source>
</evidence>
<dbReference type="PANTHER" id="PTHR23080:SF141">
    <property type="entry name" value="TRANSPOSASE HELIX-TURN-HELIX DOMAIN-CONTAINING PROTEIN"/>
    <property type="match status" value="1"/>
</dbReference>
<evidence type="ECO:0000259" key="9">
    <source>
        <dbReference type="PROSITE" id="PS50950"/>
    </source>
</evidence>
<dbReference type="SMART" id="SM00980">
    <property type="entry name" value="THAP"/>
    <property type="match status" value="1"/>
</dbReference>
<dbReference type="SUPFAM" id="SSF57716">
    <property type="entry name" value="Glucocorticoid receptor-like (DNA-binding domain)"/>
    <property type="match status" value="1"/>
</dbReference>
<dbReference type="GO" id="GO:0008270">
    <property type="term" value="F:zinc ion binding"/>
    <property type="evidence" value="ECO:0007669"/>
    <property type="project" value="UniProtKB-KW"/>
</dbReference>
<keyword evidence="2" id="KW-0479">Metal-binding</keyword>
<dbReference type="EMBL" id="JBJJXI010000166">
    <property type="protein sequence ID" value="KAL3384918.1"/>
    <property type="molecule type" value="Genomic_DNA"/>
</dbReference>
<organism evidence="10 11">
    <name type="scientific">Trichogramma kaykai</name>
    <dbReference type="NCBI Taxonomy" id="54128"/>
    <lineage>
        <taxon>Eukaryota</taxon>
        <taxon>Metazoa</taxon>
        <taxon>Ecdysozoa</taxon>
        <taxon>Arthropoda</taxon>
        <taxon>Hexapoda</taxon>
        <taxon>Insecta</taxon>
        <taxon>Pterygota</taxon>
        <taxon>Neoptera</taxon>
        <taxon>Endopterygota</taxon>
        <taxon>Hymenoptera</taxon>
        <taxon>Apocrita</taxon>
        <taxon>Proctotrupomorpha</taxon>
        <taxon>Chalcidoidea</taxon>
        <taxon>Trichogrammatidae</taxon>
        <taxon>Trichogramma</taxon>
    </lineage>
</organism>
<evidence type="ECO:0000256" key="2">
    <source>
        <dbReference type="ARBA" id="ARBA00022723"/>
    </source>
</evidence>
<proteinExistence type="predicted"/>
<comment type="cofactor">
    <cofactor evidence="1">
        <name>a divalent metal cation</name>
        <dbReference type="ChEBI" id="CHEBI:60240"/>
    </cofactor>
</comment>
<evidence type="ECO:0000313" key="10">
    <source>
        <dbReference type="EMBL" id="KAL3384918.1"/>
    </source>
</evidence>
<dbReference type="Pfam" id="PF05485">
    <property type="entry name" value="THAP"/>
    <property type="match status" value="1"/>
</dbReference>
<feature type="domain" description="THAP-type" evidence="9">
    <location>
        <begin position="7"/>
        <end position="86"/>
    </location>
</feature>
<name>A0ABD2VWD0_9HYME</name>
<protein>
    <recommendedName>
        <fullName evidence="9">THAP-type domain-containing protein</fullName>
    </recommendedName>
</protein>
<accession>A0ABD2VWD0</accession>
<feature type="transmembrane region" description="Helical" evidence="8">
    <location>
        <begin position="463"/>
        <end position="481"/>
    </location>
</feature>
<gene>
    <name evidence="10" type="ORF">TKK_019323</name>
</gene>
<keyword evidence="4" id="KW-0862">Zinc</keyword>
<keyword evidence="8" id="KW-0812">Transmembrane</keyword>
<feature type="region of interest" description="Disordered" evidence="7">
    <location>
        <begin position="102"/>
        <end position="166"/>
    </location>
</feature>
<evidence type="ECO:0000256" key="1">
    <source>
        <dbReference type="ARBA" id="ARBA00001968"/>
    </source>
</evidence>
<dbReference type="AlphaFoldDB" id="A0ABD2VWD0"/>
<reference evidence="10 11" key="1">
    <citation type="journal article" date="2024" name="bioRxiv">
        <title>A reference genome for Trichogramma kaykai: A tiny desert-dwelling parasitoid wasp with competing sex-ratio distorters.</title>
        <authorList>
            <person name="Culotta J."/>
            <person name="Lindsey A.R."/>
        </authorList>
    </citation>
    <scope>NUCLEOTIDE SEQUENCE [LARGE SCALE GENOMIC DNA]</scope>
    <source>
        <strain evidence="10 11">KSX58</strain>
    </source>
</reference>
<keyword evidence="11" id="KW-1185">Reference proteome</keyword>
<dbReference type="InterPro" id="IPR038441">
    <property type="entry name" value="THAP_Znf_sf"/>
</dbReference>
<evidence type="ECO:0000313" key="11">
    <source>
        <dbReference type="Proteomes" id="UP001627154"/>
    </source>
</evidence>